<dbReference type="EMBL" id="CP040896">
    <property type="protein sequence ID" value="QDA60054.1"/>
    <property type="molecule type" value="Genomic_DNA"/>
</dbReference>
<dbReference type="SUPFAM" id="SSF82185">
    <property type="entry name" value="Histone H3 K4-specific methyltransferase SET7/9 N-terminal domain"/>
    <property type="match status" value="1"/>
</dbReference>
<accession>A0A5B7ZY02</accession>
<protein>
    <recommendedName>
        <fullName evidence="4">Toxin-antitoxin system YwqK family antitoxin</fullName>
    </recommendedName>
</protein>
<evidence type="ECO:0000313" key="3">
    <source>
        <dbReference type="Proteomes" id="UP000305398"/>
    </source>
</evidence>
<evidence type="ECO:0008006" key="4">
    <source>
        <dbReference type="Google" id="ProtNLM"/>
    </source>
</evidence>
<evidence type="ECO:0000313" key="2">
    <source>
        <dbReference type="EMBL" id="QDA60054.1"/>
    </source>
</evidence>
<name>A0A5B7ZY02_9BACT</name>
<dbReference type="KEGG" id="hyj:FHG12_08000"/>
<dbReference type="AlphaFoldDB" id="A0A5B7ZY02"/>
<reference evidence="2 3" key="1">
    <citation type="submission" date="2019-06" db="EMBL/GenBank/DDBJ databases">
        <authorList>
            <person name="Srinivasan S."/>
        </authorList>
    </citation>
    <scope>NUCLEOTIDE SEQUENCE [LARGE SCALE GENOMIC DNA]</scope>
    <source>
        <strain evidence="2 3">17J68-5</strain>
    </source>
</reference>
<evidence type="ECO:0000256" key="1">
    <source>
        <dbReference type="SAM" id="MobiDB-lite"/>
    </source>
</evidence>
<dbReference type="Gene3D" id="2.20.110.10">
    <property type="entry name" value="Histone H3 K4-specific methyltransferase SET7/9 N-terminal domain"/>
    <property type="match status" value="1"/>
</dbReference>
<sequence length="146" mass="17112">MLTACSATHGKIGSWSRNRHDRAGERHGPWYSYYDTNNQLLTSKGRFKHGRMVGRWRYFTPGAGLEQVERFHKLRPGFVTITYYHPNGQIARRGRARYVNESDGLRFYWFGNWMVYAADGKAAKVETYEVGRLLYSRPLQLNLLFE</sequence>
<gene>
    <name evidence="2" type="ORF">FHG12_08000</name>
</gene>
<keyword evidence="3" id="KW-1185">Reference proteome</keyword>
<proteinExistence type="predicted"/>
<dbReference type="OrthoDB" id="8536728at2"/>
<dbReference type="Proteomes" id="UP000305398">
    <property type="component" value="Chromosome"/>
</dbReference>
<organism evidence="2 3">
    <name type="scientific">Hymenobacter jejuensis</name>
    <dbReference type="NCBI Taxonomy" id="2502781"/>
    <lineage>
        <taxon>Bacteria</taxon>
        <taxon>Pseudomonadati</taxon>
        <taxon>Bacteroidota</taxon>
        <taxon>Cytophagia</taxon>
        <taxon>Cytophagales</taxon>
        <taxon>Hymenobacteraceae</taxon>
        <taxon>Hymenobacter</taxon>
    </lineage>
</organism>
<feature type="region of interest" description="Disordered" evidence="1">
    <location>
        <begin position="1"/>
        <end position="20"/>
    </location>
</feature>